<dbReference type="SUPFAM" id="SSF81383">
    <property type="entry name" value="F-box domain"/>
    <property type="match status" value="1"/>
</dbReference>
<evidence type="ECO:0000313" key="3">
    <source>
        <dbReference type="Proteomes" id="UP000663851"/>
    </source>
</evidence>
<dbReference type="Gene3D" id="3.80.10.10">
    <property type="entry name" value="Ribonuclease Inhibitor"/>
    <property type="match status" value="1"/>
</dbReference>
<evidence type="ECO:0000259" key="1">
    <source>
        <dbReference type="PROSITE" id="PS50181"/>
    </source>
</evidence>
<dbReference type="EMBL" id="CAJOBO010001381">
    <property type="protein sequence ID" value="CAF4372020.1"/>
    <property type="molecule type" value="Genomic_DNA"/>
</dbReference>
<dbReference type="PROSITE" id="PS50181">
    <property type="entry name" value="FBOX"/>
    <property type="match status" value="1"/>
</dbReference>
<dbReference type="AlphaFoldDB" id="A0A820MD32"/>
<dbReference type="InterPro" id="IPR032675">
    <property type="entry name" value="LRR_dom_sf"/>
</dbReference>
<comment type="caution">
    <text evidence="2">The sequence shown here is derived from an EMBL/GenBank/DDBJ whole genome shotgun (WGS) entry which is preliminary data.</text>
</comment>
<dbReference type="InterPro" id="IPR036047">
    <property type="entry name" value="F-box-like_dom_sf"/>
</dbReference>
<organism evidence="2 3">
    <name type="scientific">Rotaria socialis</name>
    <dbReference type="NCBI Taxonomy" id="392032"/>
    <lineage>
        <taxon>Eukaryota</taxon>
        <taxon>Metazoa</taxon>
        <taxon>Spiralia</taxon>
        <taxon>Gnathifera</taxon>
        <taxon>Rotifera</taxon>
        <taxon>Eurotatoria</taxon>
        <taxon>Bdelloidea</taxon>
        <taxon>Philodinida</taxon>
        <taxon>Philodinidae</taxon>
        <taxon>Rotaria</taxon>
    </lineage>
</organism>
<protein>
    <recommendedName>
        <fullName evidence="1">F-box domain-containing protein</fullName>
    </recommendedName>
</protein>
<reference evidence="2" key="1">
    <citation type="submission" date="2021-02" db="EMBL/GenBank/DDBJ databases">
        <authorList>
            <person name="Nowell W R."/>
        </authorList>
    </citation>
    <scope>NUCLEOTIDE SEQUENCE</scope>
</reference>
<feature type="domain" description="F-box" evidence="1">
    <location>
        <begin position="5"/>
        <end position="52"/>
    </location>
</feature>
<dbReference type="InterPro" id="IPR001810">
    <property type="entry name" value="F-box_dom"/>
</dbReference>
<sequence length="207" mass="24236">MEYSSIQLDDLPDEILLIIFNKLNKLSVLYSLAGVNKRLNVIAHSPNFTSRLNLLRCLSDHSIRLLPKRRLERFCSQMLPEIHPKIKWLNLESISIKRILLSATYPALYGLGLYVYCNDIGEAMSLITKLYVRVQDFTDCLYLLDGRFSQLRTFRVDVYRIFSIILRTNNKVRLLDLKSFSLHSDMRTHVSDELIMPLLRRMLNLET</sequence>
<dbReference type="Pfam" id="PF12937">
    <property type="entry name" value="F-box-like"/>
    <property type="match status" value="1"/>
</dbReference>
<gene>
    <name evidence="2" type="ORF">HFQ381_LOCUS18124</name>
</gene>
<evidence type="ECO:0000313" key="2">
    <source>
        <dbReference type="EMBL" id="CAF4372020.1"/>
    </source>
</evidence>
<dbReference type="Proteomes" id="UP000663851">
    <property type="component" value="Unassembled WGS sequence"/>
</dbReference>
<proteinExistence type="predicted"/>
<accession>A0A820MD32</accession>
<name>A0A820MD32_9BILA</name>